<dbReference type="Pfam" id="PF00072">
    <property type="entry name" value="Response_reg"/>
    <property type="match status" value="1"/>
</dbReference>
<dbReference type="EC" id="1.6.5.3" evidence="6"/>
<dbReference type="GO" id="GO:0046872">
    <property type="term" value="F:metal ion binding"/>
    <property type="evidence" value="ECO:0007669"/>
    <property type="project" value="UniProtKB-KW"/>
</dbReference>
<dbReference type="PANTHER" id="PTHR43342:SF2">
    <property type="entry name" value="POTENTIAL NAD-REDUCING HYDROGENASE SUBUNIT"/>
    <property type="match status" value="1"/>
</dbReference>
<dbReference type="PROSITE" id="PS50110">
    <property type="entry name" value="RESPONSE_REGULATORY"/>
    <property type="match status" value="1"/>
</dbReference>
<organism evidence="6 7">
    <name type="scientific">Candidatus Sulfobium mesophilum</name>
    <dbReference type="NCBI Taxonomy" id="2016548"/>
    <lineage>
        <taxon>Bacteria</taxon>
        <taxon>Pseudomonadati</taxon>
        <taxon>Nitrospirota</taxon>
        <taxon>Nitrospiria</taxon>
        <taxon>Nitrospirales</taxon>
        <taxon>Nitrospiraceae</taxon>
        <taxon>Candidatus Sulfobium</taxon>
    </lineage>
</organism>
<dbReference type="InterPro" id="IPR011006">
    <property type="entry name" value="CheY-like_superfamily"/>
</dbReference>
<dbReference type="InterPro" id="IPR042128">
    <property type="entry name" value="NuoE_dom"/>
</dbReference>
<dbReference type="InterPro" id="IPR041921">
    <property type="entry name" value="NuoE_N"/>
</dbReference>
<evidence type="ECO:0000313" key="7">
    <source>
        <dbReference type="Proteomes" id="UP000245125"/>
    </source>
</evidence>
<dbReference type="GO" id="GO:0051536">
    <property type="term" value="F:iron-sulfur cluster binding"/>
    <property type="evidence" value="ECO:0007669"/>
    <property type="project" value="UniProtKB-KW"/>
</dbReference>
<dbReference type="EMBL" id="OUUY01000046">
    <property type="protein sequence ID" value="SPP99943.1"/>
    <property type="molecule type" value="Genomic_DNA"/>
</dbReference>
<dbReference type="CDD" id="cd17546">
    <property type="entry name" value="REC_hyHK_CKI1_RcsC-like"/>
    <property type="match status" value="1"/>
</dbReference>
<dbReference type="Gene3D" id="3.40.50.2300">
    <property type="match status" value="1"/>
</dbReference>
<feature type="modified residue" description="4-aspartylphosphate" evidence="4">
    <location>
        <position position="54"/>
    </location>
</feature>
<accession>A0A2U3QEV4</accession>
<reference evidence="7" key="1">
    <citation type="submission" date="2018-03" db="EMBL/GenBank/DDBJ databases">
        <authorList>
            <person name="Zecchin S."/>
        </authorList>
    </citation>
    <scope>NUCLEOTIDE SEQUENCE [LARGE SCALE GENOMIC DNA]</scope>
</reference>
<dbReference type="CDD" id="cd03064">
    <property type="entry name" value="TRX_Fd_NuoE"/>
    <property type="match status" value="1"/>
</dbReference>
<evidence type="ECO:0000313" key="6">
    <source>
        <dbReference type="EMBL" id="SPP99943.1"/>
    </source>
</evidence>
<keyword evidence="4" id="KW-0597">Phosphoprotein</keyword>
<protein>
    <submittedName>
        <fullName evidence="6">NADH-ubiquinone oxidoreductase</fullName>
        <ecNumber evidence="6">1.6.5.3</ecNumber>
    </submittedName>
</protein>
<dbReference type="Pfam" id="PF01257">
    <property type="entry name" value="2Fe-2S_thioredx"/>
    <property type="match status" value="1"/>
</dbReference>
<dbReference type="GO" id="GO:0016491">
    <property type="term" value="F:oxidoreductase activity"/>
    <property type="evidence" value="ECO:0007669"/>
    <property type="project" value="UniProtKB-KW"/>
</dbReference>
<gene>
    <name evidence="6" type="ORF">NBG4_140003</name>
</gene>
<sequence length="308" mass="33994">MAEPKILIVDDELIVIKSAERVLKGEGYSAEGALGGREAIMKLGQESYDLVFTDLKMPEVDGITLIRWIKKMKPAIGIVIITGYPSQDTIKDALELGIIDYVPKPFTPSVLLDVTERAVQWTRGRKPEEAKKTEEFPPAMAAELDRVVAQLKKKPGALIPVLQRAQEIVGYLPPIVQKRIAKGLNIPEAEVHSVVSFYSFFTMRPRGDHNIRVCLGTACYVKGIEGVLKKIQDTLKIDVGETTENRRFSVEAVRCLGACGLAPVMMIDQETYGAMTPKKALEKISQFDPTILEAPSADEAEELAEKEA</sequence>
<evidence type="ECO:0000256" key="3">
    <source>
        <dbReference type="ARBA" id="ARBA00023014"/>
    </source>
</evidence>
<dbReference type="SUPFAM" id="SSF52172">
    <property type="entry name" value="CheY-like"/>
    <property type="match status" value="1"/>
</dbReference>
<dbReference type="GO" id="GO:0000160">
    <property type="term" value="P:phosphorelay signal transduction system"/>
    <property type="evidence" value="ECO:0007669"/>
    <property type="project" value="InterPro"/>
</dbReference>
<dbReference type="OrthoDB" id="9807941at2"/>
<evidence type="ECO:0000256" key="4">
    <source>
        <dbReference type="PROSITE-ProRule" id="PRU00169"/>
    </source>
</evidence>
<dbReference type="SUPFAM" id="SSF52833">
    <property type="entry name" value="Thioredoxin-like"/>
    <property type="match status" value="1"/>
</dbReference>
<dbReference type="InterPro" id="IPR001789">
    <property type="entry name" value="Sig_transdc_resp-reg_receiver"/>
</dbReference>
<feature type="domain" description="Response regulatory" evidence="5">
    <location>
        <begin position="5"/>
        <end position="119"/>
    </location>
</feature>
<name>A0A2U3QEV4_9BACT</name>
<keyword evidence="2" id="KW-0408">Iron</keyword>
<dbReference type="PANTHER" id="PTHR43342">
    <property type="entry name" value="NADH-QUINONE OXIDOREDUCTASE, E SUBUNIT"/>
    <property type="match status" value="1"/>
</dbReference>
<proteinExistence type="predicted"/>
<dbReference type="InterPro" id="IPR036249">
    <property type="entry name" value="Thioredoxin-like_sf"/>
</dbReference>
<dbReference type="SMART" id="SM00448">
    <property type="entry name" value="REC"/>
    <property type="match status" value="1"/>
</dbReference>
<dbReference type="Gene3D" id="3.40.30.10">
    <property type="entry name" value="Glutaredoxin"/>
    <property type="match status" value="1"/>
</dbReference>
<dbReference type="AlphaFoldDB" id="A0A2U3QEV4"/>
<dbReference type="InterPro" id="IPR028431">
    <property type="entry name" value="NADP_DH_HndA-like"/>
</dbReference>
<keyword evidence="6" id="KW-0830">Ubiquinone</keyword>
<evidence type="ECO:0000256" key="2">
    <source>
        <dbReference type="ARBA" id="ARBA00023004"/>
    </source>
</evidence>
<evidence type="ECO:0000256" key="1">
    <source>
        <dbReference type="ARBA" id="ARBA00022723"/>
    </source>
</evidence>
<keyword evidence="6" id="KW-0560">Oxidoreductase</keyword>
<dbReference type="Proteomes" id="UP000245125">
    <property type="component" value="Unassembled WGS sequence"/>
</dbReference>
<keyword evidence="3" id="KW-0411">Iron-sulfur</keyword>
<keyword evidence="1" id="KW-0479">Metal-binding</keyword>
<keyword evidence="7" id="KW-1185">Reference proteome</keyword>
<evidence type="ECO:0000259" key="5">
    <source>
        <dbReference type="PROSITE" id="PS50110"/>
    </source>
</evidence>
<dbReference type="Gene3D" id="1.10.10.1590">
    <property type="entry name" value="NADH-quinone oxidoreductase subunit E"/>
    <property type="match status" value="1"/>
</dbReference>